<dbReference type="Proteomes" id="UP000823633">
    <property type="component" value="Unassembled WGS sequence"/>
</dbReference>
<dbReference type="InterPro" id="IPR003777">
    <property type="entry name" value="XdhC_CoxI"/>
</dbReference>
<evidence type="ECO:0000313" key="4">
    <source>
        <dbReference type="Proteomes" id="UP000823633"/>
    </source>
</evidence>
<reference evidence="3" key="2">
    <citation type="journal article" date="2021" name="PeerJ">
        <title>Extensive microbial diversity within the chicken gut microbiome revealed by metagenomics and culture.</title>
        <authorList>
            <person name="Gilroy R."/>
            <person name="Ravi A."/>
            <person name="Getino M."/>
            <person name="Pursley I."/>
            <person name="Horton D.L."/>
            <person name="Alikhan N.F."/>
            <person name="Baker D."/>
            <person name="Gharbi K."/>
            <person name="Hall N."/>
            <person name="Watson M."/>
            <person name="Adriaenssens E.M."/>
            <person name="Foster-Nyarko E."/>
            <person name="Jarju S."/>
            <person name="Secka A."/>
            <person name="Antonio M."/>
            <person name="Oren A."/>
            <person name="Chaudhuri R.R."/>
            <person name="La Ragione R."/>
            <person name="Hildebrand F."/>
            <person name="Pallen M.J."/>
        </authorList>
    </citation>
    <scope>NUCLEOTIDE SEQUENCE</scope>
    <source>
        <strain evidence="3">11167</strain>
    </source>
</reference>
<sequence length="296" mass="31819">MGIYEELAMRLRTEDVILSTRRLDDGTFEEWLGEGGEQVSRLAYPPHLVLFGGGHIAQALTPMAKACGIRATVVDDRAEVLTYDHFPQGTELIHSPFTELPEQRLERIAKPYYCIFTHGHSADAECLSWAGTRKSAYIGMIGSRRKIEACKEVAHARGVSEEVLSTIHSPIGLAINAVSPAEIAVAIMAEIISVYRKDKSTIFVDSSLIERIAASRGTVCRIVKASGSSPGKEGALMLIEGDEVHGTVGGGEVERLAIEEAKRTVRAHLVDYDLSKGGGAGMVCGGAVTIAFTPQA</sequence>
<dbReference type="PANTHER" id="PTHR30388:SF6">
    <property type="entry name" value="XANTHINE DEHYDROGENASE SUBUNIT A-RELATED"/>
    <property type="match status" value="1"/>
</dbReference>
<dbReference type="AlphaFoldDB" id="A0A9D9EEA5"/>
<reference evidence="3" key="1">
    <citation type="submission" date="2020-10" db="EMBL/GenBank/DDBJ databases">
        <authorList>
            <person name="Gilroy R."/>
        </authorList>
    </citation>
    <scope>NUCLEOTIDE SEQUENCE</scope>
    <source>
        <strain evidence="3">11167</strain>
    </source>
</reference>
<protein>
    <submittedName>
        <fullName evidence="3">XdhC family protein</fullName>
    </submittedName>
</protein>
<dbReference type="Pfam" id="PF02625">
    <property type="entry name" value="XdhC_CoxI"/>
    <property type="match status" value="1"/>
</dbReference>
<organism evidence="3 4">
    <name type="scientific">Candidatus Aphodenecus pullistercoris</name>
    <dbReference type="NCBI Taxonomy" id="2840669"/>
    <lineage>
        <taxon>Bacteria</taxon>
        <taxon>Pseudomonadati</taxon>
        <taxon>Spirochaetota</taxon>
        <taxon>Spirochaetia</taxon>
        <taxon>Spirochaetales</taxon>
        <taxon>Candidatus Aphodenecus</taxon>
    </lineage>
</organism>
<gene>
    <name evidence="3" type="ORF">IAC42_07190</name>
</gene>
<evidence type="ECO:0000259" key="2">
    <source>
        <dbReference type="Pfam" id="PF13478"/>
    </source>
</evidence>
<dbReference type="PANTHER" id="PTHR30388">
    <property type="entry name" value="ALDEHYDE OXIDOREDUCTASE MOLYBDENUM COFACTOR ASSEMBLY PROTEIN"/>
    <property type="match status" value="1"/>
</dbReference>
<evidence type="ECO:0000259" key="1">
    <source>
        <dbReference type="Pfam" id="PF02625"/>
    </source>
</evidence>
<accession>A0A9D9EEA5</accession>
<evidence type="ECO:0000313" key="3">
    <source>
        <dbReference type="EMBL" id="MBO8443529.1"/>
    </source>
</evidence>
<proteinExistence type="predicted"/>
<comment type="caution">
    <text evidence="3">The sequence shown here is derived from an EMBL/GenBank/DDBJ whole genome shotgun (WGS) entry which is preliminary data.</text>
</comment>
<dbReference type="Gene3D" id="3.40.50.720">
    <property type="entry name" value="NAD(P)-binding Rossmann-like Domain"/>
    <property type="match status" value="1"/>
</dbReference>
<dbReference type="EMBL" id="JADIMU010000046">
    <property type="protein sequence ID" value="MBO8443529.1"/>
    <property type="molecule type" value="Genomic_DNA"/>
</dbReference>
<dbReference type="InterPro" id="IPR027051">
    <property type="entry name" value="XdhC_Rossmann_dom"/>
</dbReference>
<dbReference type="Pfam" id="PF13478">
    <property type="entry name" value="XdhC_C"/>
    <property type="match status" value="1"/>
</dbReference>
<feature type="domain" description="XdhC Rossmann" evidence="2">
    <location>
        <begin position="48"/>
        <end position="191"/>
    </location>
</feature>
<dbReference type="InterPro" id="IPR052698">
    <property type="entry name" value="MoCofactor_Util/Proc"/>
</dbReference>
<name>A0A9D9EEA5_9SPIR</name>
<feature type="domain" description="XdhC- CoxI" evidence="1">
    <location>
        <begin position="217"/>
        <end position="272"/>
    </location>
</feature>